<evidence type="ECO:0000313" key="7">
    <source>
        <dbReference type="Proteomes" id="UP001150001"/>
    </source>
</evidence>
<dbReference type="Proteomes" id="UP000501443">
    <property type="component" value="Chromosome 1"/>
</dbReference>
<dbReference type="CDD" id="cd02976">
    <property type="entry name" value="NrdH"/>
    <property type="match status" value="1"/>
</dbReference>
<dbReference type="OrthoDB" id="9795531at2"/>
<keyword evidence="7" id="KW-1185">Reference proteome</keyword>
<dbReference type="GeneID" id="78074808"/>
<dbReference type="Gene3D" id="3.40.30.10">
    <property type="entry name" value="Glutaredoxin"/>
    <property type="match status" value="1"/>
</dbReference>
<dbReference type="InterPro" id="IPR036249">
    <property type="entry name" value="Thioredoxin-like_sf"/>
</dbReference>
<accession>A0A178JF69</accession>
<dbReference type="EMBL" id="LUAX01000001">
    <property type="protein sequence ID" value="OAN00260.1"/>
    <property type="molecule type" value="Genomic_DNA"/>
</dbReference>
<reference evidence="3 5" key="1">
    <citation type="submission" date="2016-03" db="EMBL/GenBank/DDBJ databases">
        <title>Draft genome sequence of the Vibrio tubiashii subs. europaeus.</title>
        <authorList>
            <person name="Spinard E."/>
            <person name="Dubert J."/>
            <person name="Nelson D.R."/>
            <person name="Barja J.L."/>
        </authorList>
    </citation>
    <scope>NUCLEOTIDE SEQUENCE [LARGE SCALE GENOMIC DNA]</scope>
    <source>
        <strain evidence="5">PP-638</strain>
        <strain evidence="3">PP2-638</strain>
    </source>
</reference>
<evidence type="ECO:0000313" key="5">
    <source>
        <dbReference type="Proteomes" id="UP000094761"/>
    </source>
</evidence>
<protein>
    <submittedName>
        <fullName evidence="2">Glutaredoxin family protein</fullName>
    </submittedName>
    <submittedName>
        <fullName evidence="3">NrdH-redoxin</fullName>
    </submittedName>
</protein>
<evidence type="ECO:0000313" key="4">
    <source>
        <dbReference type="EMBL" id="QJY36062.1"/>
    </source>
</evidence>
<dbReference type="InterPro" id="IPR002109">
    <property type="entry name" value="Glutaredoxin"/>
</dbReference>
<proteinExistence type="predicted"/>
<evidence type="ECO:0000313" key="2">
    <source>
        <dbReference type="EMBL" id="MDC5740879.1"/>
    </source>
</evidence>
<organism evidence="3 5">
    <name type="scientific">Vibrio europaeus</name>
    <dbReference type="NCBI Taxonomy" id="300876"/>
    <lineage>
        <taxon>Bacteria</taxon>
        <taxon>Pseudomonadati</taxon>
        <taxon>Pseudomonadota</taxon>
        <taxon>Gammaproteobacteria</taxon>
        <taxon>Vibrionales</taxon>
        <taxon>Vibrionaceae</taxon>
        <taxon>Vibrio</taxon>
        <taxon>Vibrio oreintalis group</taxon>
    </lineage>
</organism>
<dbReference type="AlphaFoldDB" id="A0A178JF69"/>
<dbReference type="PROSITE" id="PS51354">
    <property type="entry name" value="GLUTAREDOXIN_2"/>
    <property type="match status" value="1"/>
</dbReference>
<evidence type="ECO:0000313" key="6">
    <source>
        <dbReference type="Proteomes" id="UP000501443"/>
    </source>
</evidence>
<evidence type="ECO:0000313" key="3">
    <source>
        <dbReference type="EMBL" id="OAN00260.1"/>
    </source>
</evidence>
<dbReference type="EMBL" id="CP053541">
    <property type="protein sequence ID" value="QJY36062.1"/>
    <property type="molecule type" value="Genomic_DNA"/>
</dbReference>
<dbReference type="EMBL" id="JAPFIT010000016">
    <property type="protein sequence ID" value="MDC5740879.1"/>
    <property type="molecule type" value="Genomic_DNA"/>
</dbReference>
<gene>
    <name evidence="3" type="ORF">AZ468_03810</name>
    <name evidence="4" type="ORF">HOO69_05325</name>
    <name evidence="2" type="ORF">OPW20_12435</name>
</gene>
<dbReference type="Pfam" id="PF00462">
    <property type="entry name" value="Glutaredoxin"/>
    <property type="match status" value="1"/>
</dbReference>
<dbReference type="Proteomes" id="UP000094761">
    <property type="component" value="Unassembled WGS sequence"/>
</dbReference>
<name>A0A178JF69_9VIBR</name>
<reference evidence="2" key="3">
    <citation type="submission" date="2022-11" db="EMBL/GenBank/DDBJ databases">
        <title>Role of the vibriolysin VemA secreted by the emergent pathogen Vibrio europaeus in the colonization of Manila clam mucus.</title>
        <authorList>
            <person name="Martinez C."/>
            <person name="Rodriguez S."/>
            <person name="Vences A."/>
            <person name="Barja J.L."/>
            <person name="Toranzo A.E."/>
            <person name="Dubert J."/>
        </authorList>
    </citation>
    <scope>NUCLEOTIDE SEQUENCE</scope>
    <source>
        <strain evidence="2">3454</strain>
    </source>
</reference>
<evidence type="ECO:0000259" key="1">
    <source>
        <dbReference type="Pfam" id="PF00462"/>
    </source>
</evidence>
<sequence length="77" mass="8955">MKRLVLYVKDKCPHCKDAQRYLDSKGYQYRLTNAKMQRGRKELDAIGARSLPVLKIGDQIMIGWNASNFEKMYKSKG</sequence>
<dbReference type="InterPro" id="IPR011767">
    <property type="entry name" value="GLR_AS"/>
</dbReference>
<dbReference type="SUPFAM" id="SSF52833">
    <property type="entry name" value="Thioredoxin-like"/>
    <property type="match status" value="1"/>
</dbReference>
<dbReference type="Proteomes" id="UP001150001">
    <property type="component" value="Unassembled WGS sequence"/>
</dbReference>
<feature type="domain" description="Glutaredoxin" evidence="1">
    <location>
        <begin position="5"/>
        <end position="59"/>
    </location>
</feature>
<dbReference type="PROSITE" id="PS00195">
    <property type="entry name" value="GLUTAREDOXIN_1"/>
    <property type="match status" value="1"/>
</dbReference>
<reference evidence="4 6" key="2">
    <citation type="submission" date="2020-05" db="EMBL/GenBank/DDBJ databases">
        <title>First description outside Europe of the emergent pathogen for shellfish aquaculture Vibrio europaeus.</title>
        <authorList>
            <person name="Dubert J."/>
            <person name="Rojas R."/>
        </authorList>
    </citation>
    <scope>NUCLEOTIDE SEQUENCE [LARGE SCALE GENOMIC DNA]</scope>
    <source>
        <strain evidence="4 6">NPI-1</strain>
    </source>
</reference>
<dbReference type="RefSeq" id="WP_069666207.1">
    <property type="nucleotide sequence ID" value="NZ_CP053541.1"/>
</dbReference>